<dbReference type="PANTHER" id="PTHR12553:SF49">
    <property type="entry name" value="ZINC PHOSPHODIESTERASE ELAC PROTEIN 2"/>
    <property type="match status" value="1"/>
</dbReference>
<proteinExistence type="inferred from homology"/>
<keyword evidence="12" id="KW-0255">Endonuclease</keyword>
<name>A0A6M2DKF0_XENCH</name>
<dbReference type="GO" id="GO:0046872">
    <property type="term" value="F:metal ion binding"/>
    <property type="evidence" value="ECO:0007669"/>
    <property type="project" value="UniProtKB-KW"/>
</dbReference>
<keyword evidence="9" id="KW-0819">tRNA processing</keyword>
<evidence type="ECO:0000256" key="19">
    <source>
        <dbReference type="ARBA" id="ARBA00030729"/>
    </source>
</evidence>
<dbReference type="InterPro" id="IPR047151">
    <property type="entry name" value="RNZ2-like"/>
</dbReference>
<protein>
    <recommendedName>
        <fullName evidence="7">Zinc phosphodiesterase ELAC protein 2</fullName>
        <ecNumber evidence="6">3.1.26.11</ecNumber>
    </recommendedName>
    <alternativeName>
        <fullName evidence="21">ElaC homolog protein 2</fullName>
    </alternativeName>
    <alternativeName>
        <fullName evidence="19">Ribonuclease Z 2</fullName>
    </alternativeName>
    <alternativeName>
        <fullName evidence="20">tRNA 3 endonuclease 2</fullName>
    </alternativeName>
    <alternativeName>
        <fullName evidence="18">tRNase Z 2</fullName>
    </alternativeName>
</protein>
<dbReference type="Pfam" id="PF12706">
    <property type="entry name" value="Lactamase_B_2"/>
    <property type="match status" value="1"/>
</dbReference>
<evidence type="ECO:0000256" key="6">
    <source>
        <dbReference type="ARBA" id="ARBA00012477"/>
    </source>
</evidence>
<evidence type="ECO:0000256" key="1">
    <source>
        <dbReference type="ARBA" id="ARBA00000402"/>
    </source>
</evidence>
<feature type="region of interest" description="Disordered" evidence="24">
    <location>
        <begin position="35"/>
        <end position="56"/>
    </location>
</feature>
<evidence type="ECO:0000256" key="9">
    <source>
        <dbReference type="ARBA" id="ARBA00022694"/>
    </source>
</evidence>
<evidence type="ECO:0000256" key="24">
    <source>
        <dbReference type="SAM" id="MobiDB-lite"/>
    </source>
</evidence>
<evidence type="ECO:0000256" key="16">
    <source>
        <dbReference type="ARBA" id="ARBA00023128"/>
    </source>
</evidence>
<comment type="catalytic activity">
    <reaction evidence="1">
        <text>Endonucleolytic cleavage of RNA, removing extra 3' nucleotides from tRNA precursor, generating 3' termini of tRNAs. A 3'-hydroxy group is left at the tRNA terminus and a 5'-phosphoryl group is left at the trailer molecule.</text>
        <dbReference type="EC" id="3.1.26.11"/>
    </reaction>
</comment>
<dbReference type="EMBL" id="GIIL01003063">
    <property type="protein sequence ID" value="NOV46789.1"/>
    <property type="molecule type" value="Transcribed_RNA"/>
</dbReference>
<comment type="function">
    <text evidence="22">Zinc phosphodiesterase, which displays mitochondrial tRNA 3'-processing endonuclease activity. Involved in tRNA maturation, by removing a 3'-trailer from precursor tRNA. Associates with mitochondrial DNA complexes at the nucleoids to initiate RNA processing and ribosome assembly.</text>
</comment>
<feature type="domain" description="tRNase Z endonuclease" evidence="26">
    <location>
        <begin position="75"/>
        <end position="123"/>
    </location>
</feature>
<keyword evidence="11" id="KW-0479">Metal-binding</keyword>
<evidence type="ECO:0000256" key="17">
    <source>
        <dbReference type="ARBA" id="ARBA00023242"/>
    </source>
</evidence>
<evidence type="ECO:0000256" key="8">
    <source>
        <dbReference type="ARBA" id="ARBA00022553"/>
    </source>
</evidence>
<comment type="cofactor">
    <cofactor evidence="2">
        <name>Zn(2+)</name>
        <dbReference type="ChEBI" id="CHEBI:29105"/>
    </cofactor>
</comment>
<dbReference type="GO" id="GO:0005634">
    <property type="term" value="C:nucleus"/>
    <property type="evidence" value="ECO:0007669"/>
    <property type="project" value="UniProtKB-SubCell"/>
</dbReference>
<evidence type="ECO:0000256" key="13">
    <source>
        <dbReference type="ARBA" id="ARBA00022801"/>
    </source>
</evidence>
<accession>A0A6M2DKF0</accession>
<keyword evidence="13" id="KW-0378">Hydrolase</keyword>
<evidence type="ECO:0000256" key="7">
    <source>
        <dbReference type="ARBA" id="ARBA00013357"/>
    </source>
</evidence>
<keyword evidence="17" id="KW-0539">Nucleus</keyword>
<dbReference type="GO" id="GO:0042645">
    <property type="term" value="C:mitochondrial nucleoid"/>
    <property type="evidence" value="ECO:0007669"/>
    <property type="project" value="UniProtKB-ARBA"/>
</dbReference>
<evidence type="ECO:0000256" key="5">
    <source>
        <dbReference type="ARBA" id="ARBA00007823"/>
    </source>
</evidence>
<evidence type="ECO:0000256" key="2">
    <source>
        <dbReference type="ARBA" id="ARBA00001947"/>
    </source>
</evidence>
<evidence type="ECO:0000256" key="14">
    <source>
        <dbReference type="ARBA" id="ARBA00022833"/>
    </source>
</evidence>
<dbReference type="FunFam" id="3.60.15.10:FF:000014">
    <property type="entry name" value="Zinc phosphodiesterase ELAC protein 2"/>
    <property type="match status" value="1"/>
</dbReference>
<keyword evidence="15" id="KW-0809">Transit peptide</keyword>
<organism evidence="27">
    <name type="scientific">Xenopsylla cheopis</name>
    <name type="common">Oriental rat flea</name>
    <name type="synonym">Pulex cheopis</name>
    <dbReference type="NCBI Taxonomy" id="163159"/>
    <lineage>
        <taxon>Eukaryota</taxon>
        <taxon>Metazoa</taxon>
        <taxon>Ecdysozoa</taxon>
        <taxon>Arthropoda</taxon>
        <taxon>Hexapoda</taxon>
        <taxon>Insecta</taxon>
        <taxon>Pterygota</taxon>
        <taxon>Neoptera</taxon>
        <taxon>Endopterygota</taxon>
        <taxon>Siphonaptera</taxon>
        <taxon>Pulicidae</taxon>
        <taxon>Xenopsyllinae</taxon>
        <taxon>Xenopsylla</taxon>
    </lineage>
</organism>
<dbReference type="GO" id="GO:1990180">
    <property type="term" value="P:mitochondrial tRNA 3'-end processing"/>
    <property type="evidence" value="ECO:0007669"/>
    <property type="project" value="TreeGrafter"/>
</dbReference>
<dbReference type="EC" id="3.1.26.11" evidence="6"/>
<dbReference type="GO" id="GO:0042781">
    <property type="term" value="F:3'-tRNA processing endoribonuclease activity"/>
    <property type="evidence" value="ECO:0007669"/>
    <property type="project" value="UniProtKB-EC"/>
</dbReference>
<dbReference type="AlphaFoldDB" id="A0A6M2DKF0"/>
<keyword evidence="14" id="KW-0862">Zinc</keyword>
<evidence type="ECO:0000256" key="23">
    <source>
        <dbReference type="ARBA" id="ARBA00047136"/>
    </source>
</evidence>
<dbReference type="InterPro" id="IPR036866">
    <property type="entry name" value="RibonucZ/Hydroxyglut_hydro"/>
</dbReference>
<evidence type="ECO:0000256" key="12">
    <source>
        <dbReference type="ARBA" id="ARBA00022759"/>
    </source>
</evidence>
<dbReference type="CDD" id="cd07718">
    <property type="entry name" value="RNaseZ_ELAC1_ELAC2-C-term-like_MBL-fold"/>
    <property type="match status" value="1"/>
</dbReference>
<feature type="region of interest" description="Disordered" evidence="24">
    <location>
        <begin position="193"/>
        <end position="257"/>
    </location>
</feature>
<dbReference type="SUPFAM" id="SSF56281">
    <property type="entry name" value="Metallo-hydrolase/oxidoreductase"/>
    <property type="match status" value="2"/>
</dbReference>
<evidence type="ECO:0000313" key="27">
    <source>
        <dbReference type="EMBL" id="NOV46789.1"/>
    </source>
</evidence>
<keyword evidence="16" id="KW-0496">Mitochondrion</keyword>
<feature type="compositionally biased region" description="Low complexity" evidence="24">
    <location>
        <begin position="37"/>
        <end position="46"/>
    </location>
</feature>
<evidence type="ECO:0000259" key="25">
    <source>
        <dbReference type="Pfam" id="PF12706"/>
    </source>
</evidence>
<dbReference type="InterPro" id="IPR001279">
    <property type="entry name" value="Metallo-B-lactamas"/>
</dbReference>
<evidence type="ECO:0000256" key="21">
    <source>
        <dbReference type="ARBA" id="ARBA00032616"/>
    </source>
</evidence>
<evidence type="ECO:0000256" key="4">
    <source>
        <dbReference type="ARBA" id="ARBA00004305"/>
    </source>
</evidence>
<keyword evidence="8" id="KW-0597">Phosphoprotein</keyword>
<evidence type="ECO:0000256" key="15">
    <source>
        <dbReference type="ARBA" id="ARBA00022946"/>
    </source>
</evidence>
<comment type="subcellular location">
    <subcellularLocation>
        <location evidence="4">Mitochondrion matrix</location>
    </subcellularLocation>
    <subcellularLocation>
        <location evidence="3">Nucleus</location>
    </subcellularLocation>
</comment>
<evidence type="ECO:0000256" key="10">
    <source>
        <dbReference type="ARBA" id="ARBA00022722"/>
    </source>
</evidence>
<dbReference type="PANTHER" id="PTHR12553">
    <property type="entry name" value="ZINC PHOSPHODIESTERASE ELAC PROTEIN 2"/>
    <property type="match status" value="1"/>
</dbReference>
<dbReference type="Pfam" id="PF13691">
    <property type="entry name" value="Lactamase_B_4"/>
    <property type="match status" value="1"/>
</dbReference>
<evidence type="ECO:0000256" key="22">
    <source>
        <dbReference type="ARBA" id="ARBA00046098"/>
    </source>
</evidence>
<comment type="subunit">
    <text evidence="23">Homodimer. Interacts with PTCD1.</text>
</comment>
<reference evidence="27" key="1">
    <citation type="submission" date="2020-03" db="EMBL/GenBank/DDBJ databases">
        <title>Transcriptomic Profiling of the Digestive Tract of the Rat Flea, Xenopsylla cheopis, Following Blood Feeding and Infection with Yersinia pestis.</title>
        <authorList>
            <person name="Bland D.M."/>
            <person name="Martens C.A."/>
            <person name="Virtaneva K."/>
            <person name="Kanakabandi K."/>
            <person name="Long D."/>
            <person name="Rosenke R."/>
            <person name="Saturday G.A."/>
            <person name="Hoyt F.H."/>
            <person name="Bruno D.P."/>
            <person name="Ribeiro J.M.C."/>
            <person name="Hinnebusch J."/>
        </authorList>
    </citation>
    <scope>NUCLEOTIDE SEQUENCE</scope>
</reference>
<evidence type="ECO:0000256" key="20">
    <source>
        <dbReference type="ARBA" id="ARBA00032104"/>
    </source>
</evidence>
<evidence type="ECO:0000256" key="3">
    <source>
        <dbReference type="ARBA" id="ARBA00004123"/>
    </source>
</evidence>
<comment type="similarity">
    <text evidence="5">Belongs to the RNase Z family.</text>
</comment>
<dbReference type="Gene3D" id="3.60.15.10">
    <property type="entry name" value="Ribonuclease Z/Hydroxyacylglutathione hydrolase-like"/>
    <property type="match status" value="2"/>
</dbReference>
<evidence type="ECO:0000259" key="26">
    <source>
        <dbReference type="Pfam" id="PF13691"/>
    </source>
</evidence>
<keyword evidence="10" id="KW-0540">Nuclease</keyword>
<sequence length="872" mass="98982">MCIKRFLVNLVIISRGQQRKYSKNLNSTLKEKLLAMPREPQNNNNRPQKKEKNTKFTPGKVTLQVLGSGALGSPAVLYVFTDQNRYLFNCGEGTQRLAHEFKNKLSRLEHVFFTRRCWHRMGGLPGLALTLQEAGTQTLNLHGPPDINELFTATKRFVVLRDLKIQTVEAKAEEVFDDNVMTVHYVPLFSSSKTRSTLSSPKHIKQFSPSHSSRSEEDDIVTDIDSLHPDRRRRNRFRSSSMPADDTDYYAHERSGTRTDPVQMSHLLNLNEQSENEITAYICQLKPKPGTLCLEKCVELGIKPGPIFGQLKDGFDVTLPDGRVILSNDVKGPDDPGPIFIVLDIPSEDYLDSLLNNEKFTKHQVGASKDEDVASTVIHFTPHHIMINPKYQSFMEKFSPSTIHIMLNTTNEFSCSLAVQRLQYQLNQLDASIFPLLDRNLGSQDEDCKSPVRKKMRTINEDTQTSTKQLAKLNCRDEFQNTLLCENVTTMSCIHLRPKTGFDRSNEPVLTPELYIEETSMIEGFQESLSEFKNEISLLEAKSLQKSNYPKIIFLGTGSCIPNKTRNTSAILIQLSEANNMLLDCGEGTFGQFVRHFSEPEELLKVLKNLKLVYISHLHADHHIGLIGLLQERQKLLSENVQDSTVPEIKLLAPGQISSWLEFYNKRFEVISDTFELIPNQMLMDNSSSTSIQEELIDFTEYGLESINTCLVKHCPHAFGIALRTNDGFKITYSGDTMPCDELVELGLDSDLLIHEATMEDDLVGQARFKLHSTLSQAIGVGNAMRAKRILLTHFSQRYAKIPRIQNLDDLKNVGLAFDHMQLSLLDFYKLPLMHKCLKTMFTEHYELLEERAAKRALKKQLKAASRSPTPI</sequence>
<evidence type="ECO:0000256" key="11">
    <source>
        <dbReference type="ARBA" id="ARBA00022723"/>
    </source>
</evidence>
<dbReference type="InterPro" id="IPR027794">
    <property type="entry name" value="tRNase_Z_dom"/>
</dbReference>
<evidence type="ECO:0000256" key="18">
    <source>
        <dbReference type="ARBA" id="ARBA00030689"/>
    </source>
</evidence>
<feature type="domain" description="Metallo-beta-lactamase" evidence="25">
    <location>
        <begin position="579"/>
        <end position="795"/>
    </location>
</feature>